<dbReference type="AlphaFoldDB" id="A0A0E0QMW7"/>
<sequence length="63" mass="6969">MSIVEHSASRSTKEGGILLPYPMLTSTNDSTWEINMERKKKGKETTLLTSASSDDELALLLLE</sequence>
<proteinExistence type="predicted"/>
<dbReference type="Gramene" id="ORUFI09G00840.1">
    <property type="protein sequence ID" value="ORUFI09G00840.1"/>
    <property type="gene ID" value="ORUFI09G00840"/>
</dbReference>
<evidence type="ECO:0000313" key="1">
    <source>
        <dbReference type="EnsemblPlants" id="ORUFI09G00840.1"/>
    </source>
</evidence>
<dbReference type="STRING" id="4529.A0A0E0QMW7"/>
<dbReference type="EnsemblPlants" id="ORUFI09G00840.1">
    <property type="protein sequence ID" value="ORUFI09G00840.1"/>
    <property type="gene ID" value="ORUFI09G00840"/>
</dbReference>
<organism evidence="1 2">
    <name type="scientific">Oryza rufipogon</name>
    <name type="common">Brownbeard rice</name>
    <name type="synonym">Asian wild rice</name>
    <dbReference type="NCBI Taxonomy" id="4529"/>
    <lineage>
        <taxon>Eukaryota</taxon>
        <taxon>Viridiplantae</taxon>
        <taxon>Streptophyta</taxon>
        <taxon>Embryophyta</taxon>
        <taxon>Tracheophyta</taxon>
        <taxon>Spermatophyta</taxon>
        <taxon>Magnoliopsida</taxon>
        <taxon>Liliopsida</taxon>
        <taxon>Poales</taxon>
        <taxon>Poaceae</taxon>
        <taxon>BOP clade</taxon>
        <taxon>Oryzoideae</taxon>
        <taxon>Oryzeae</taxon>
        <taxon>Oryzinae</taxon>
        <taxon>Oryza</taxon>
    </lineage>
</organism>
<reference evidence="1" key="2">
    <citation type="submission" date="2015-06" db="UniProtKB">
        <authorList>
            <consortium name="EnsemblPlants"/>
        </authorList>
    </citation>
    <scope>IDENTIFICATION</scope>
</reference>
<dbReference type="Proteomes" id="UP000008022">
    <property type="component" value="Unassembled WGS sequence"/>
</dbReference>
<dbReference type="HOGENOM" id="CLU_2889841_0_0_1"/>
<protein>
    <submittedName>
        <fullName evidence="1">Uncharacterized protein</fullName>
    </submittedName>
</protein>
<reference evidence="2" key="1">
    <citation type="submission" date="2013-06" db="EMBL/GenBank/DDBJ databases">
        <authorList>
            <person name="Zhao Q."/>
        </authorList>
    </citation>
    <scope>NUCLEOTIDE SEQUENCE</scope>
    <source>
        <strain evidence="2">cv. W1943</strain>
    </source>
</reference>
<name>A0A0E0QMW7_ORYRU</name>
<accession>A0A0E0QMW7</accession>
<evidence type="ECO:0000313" key="2">
    <source>
        <dbReference type="Proteomes" id="UP000008022"/>
    </source>
</evidence>
<keyword evidence="2" id="KW-1185">Reference proteome</keyword>